<name>A0A9Q1AS40_9SAUR</name>
<evidence type="ECO:0000313" key="4">
    <source>
        <dbReference type="Proteomes" id="UP001142489"/>
    </source>
</evidence>
<organism evidence="3 4">
    <name type="scientific">Phrynocephalus forsythii</name>
    <dbReference type="NCBI Taxonomy" id="171643"/>
    <lineage>
        <taxon>Eukaryota</taxon>
        <taxon>Metazoa</taxon>
        <taxon>Chordata</taxon>
        <taxon>Craniata</taxon>
        <taxon>Vertebrata</taxon>
        <taxon>Euteleostomi</taxon>
        <taxon>Lepidosauria</taxon>
        <taxon>Squamata</taxon>
        <taxon>Bifurcata</taxon>
        <taxon>Unidentata</taxon>
        <taxon>Episquamata</taxon>
        <taxon>Toxicofera</taxon>
        <taxon>Iguania</taxon>
        <taxon>Acrodonta</taxon>
        <taxon>Agamidae</taxon>
        <taxon>Agaminae</taxon>
        <taxon>Phrynocephalus</taxon>
    </lineage>
</organism>
<reference evidence="3" key="1">
    <citation type="journal article" date="2023" name="DNA Res.">
        <title>Chromosome-level genome assembly of Phrynocephalus forsythii using third-generation DNA sequencing and Hi-C analysis.</title>
        <authorList>
            <person name="Qi Y."/>
            <person name="Zhao W."/>
            <person name="Zhao Y."/>
            <person name="Niu C."/>
            <person name="Cao S."/>
            <person name="Zhang Y."/>
        </authorList>
    </citation>
    <scope>NUCLEOTIDE SEQUENCE</scope>
    <source>
        <tissue evidence="3">Muscle</tissue>
    </source>
</reference>
<feature type="region of interest" description="Disordered" evidence="1">
    <location>
        <begin position="211"/>
        <end position="345"/>
    </location>
</feature>
<feature type="compositionally biased region" description="Pro residues" evidence="1">
    <location>
        <begin position="234"/>
        <end position="245"/>
    </location>
</feature>
<keyword evidence="4" id="KW-1185">Reference proteome</keyword>
<dbReference type="AlphaFoldDB" id="A0A9Q1AS40"/>
<dbReference type="PANTHER" id="PTHR14254:SF5">
    <property type="entry name" value="ERBB RECEPTOR FEEDBACK INHIBITOR 1"/>
    <property type="match status" value="1"/>
</dbReference>
<feature type="domain" description="Mig-6" evidence="2">
    <location>
        <begin position="319"/>
        <end position="342"/>
    </location>
</feature>
<evidence type="ECO:0000313" key="3">
    <source>
        <dbReference type="EMBL" id="KAJ7306501.1"/>
    </source>
</evidence>
<dbReference type="OrthoDB" id="9931672at2759"/>
<evidence type="ECO:0000259" key="2">
    <source>
        <dbReference type="Pfam" id="PF11555"/>
    </source>
</evidence>
<dbReference type="Proteomes" id="UP001142489">
    <property type="component" value="Unassembled WGS sequence"/>
</dbReference>
<feature type="compositionally biased region" description="Basic and acidic residues" evidence="1">
    <location>
        <begin position="316"/>
        <end position="329"/>
    </location>
</feature>
<accession>A0A9Q1AS40</accession>
<proteinExistence type="predicted"/>
<protein>
    <recommendedName>
        <fullName evidence="2">Mig-6 domain-containing protein</fullName>
    </recommendedName>
</protein>
<gene>
    <name evidence="3" type="ORF">JRQ81_009856</name>
</gene>
<dbReference type="GO" id="GO:0045616">
    <property type="term" value="P:regulation of keratinocyte differentiation"/>
    <property type="evidence" value="ECO:0007669"/>
    <property type="project" value="TreeGrafter"/>
</dbReference>
<dbReference type="InterPro" id="IPR052112">
    <property type="entry name" value="EGFR_SigReg_Kinase"/>
</dbReference>
<feature type="region of interest" description="Disordered" evidence="1">
    <location>
        <begin position="63"/>
        <end position="135"/>
    </location>
</feature>
<sequence length="465" mass="50029">MSAASVASQEMRIPLEGAFLPHRQRLEGLQGCWSGHGSHQLEKAFFEVDPVTVAYGLNTQQTSGPTAHILCPGAGKDPAEDAKKSPPTLPLKGPGSDLEGGPLLLGFSRLSLGPGGTSDETPPHTPVKKGAPPGLLFPPGALGDRSARPLPPLPVAAPKDFLHDEMDQEVEFLTSSDRCPLLEGCGEPAFHPSAHIRRSFRGGGQINYAYADPPAAPALEEPPSGCPQPSSCVAPPPPPPPPPPSQLHRRLRRSHSGPAGAFHKPVPRAGGHRRQASPASDEEKPEVPPRVPIPPRVLKPDYRRWSAEVASSTYSDEYKPPKVPPREPLSRGGSRTPSPKSLPSYFNGVMPPTQSFAPDPKYVSSKALQRQHSEGSSHRVPCILPILENGRKVSSTHYYLLPERPPYLDRYEKFFQEVEEATAGPEGPLLWDERDGHEEEEVAVTVAAALAAPVKRKHLSCVVSP</sequence>
<dbReference type="InterPro" id="IPR021619">
    <property type="entry name" value="Mig-6"/>
</dbReference>
<dbReference type="EMBL" id="JAPFRF010000020">
    <property type="protein sequence ID" value="KAJ7306501.1"/>
    <property type="molecule type" value="Genomic_DNA"/>
</dbReference>
<dbReference type="PANTHER" id="PTHR14254">
    <property type="entry name" value="GENE 33 POLYPEPTIDE"/>
    <property type="match status" value="1"/>
</dbReference>
<evidence type="ECO:0000256" key="1">
    <source>
        <dbReference type="SAM" id="MobiDB-lite"/>
    </source>
</evidence>
<dbReference type="Pfam" id="PF11555">
    <property type="entry name" value="Inhibitor_Mig-6"/>
    <property type="match status" value="1"/>
</dbReference>
<dbReference type="GO" id="GO:0042059">
    <property type="term" value="P:negative regulation of epidermal growth factor receptor signaling pathway"/>
    <property type="evidence" value="ECO:0007669"/>
    <property type="project" value="TreeGrafter"/>
</dbReference>
<feature type="compositionally biased region" description="Low complexity" evidence="1">
    <location>
        <begin position="211"/>
        <end position="223"/>
    </location>
</feature>
<feature type="compositionally biased region" description="Pro residues" evidence="1">
    <location>
        <begin position="288"/>
        <end position="297"/>
    </location>
</feature>
<comment type="caution">
    <text evidence="3">The sequence shown here is derived from an EMBL/GenBank/DDBJ whole genome shotgun (WGS) entry which is preliminary data.</text>
</comment>